<dbReference type="NCBIfam" id="TIGR03661">
    <property type="entry name" value="T1SS_VCA0849"/>
    <property type="match status" value="1"/>
</dbReference>
<feature type="region of interest" description="Disordered" evidence="2">
    <location>
        <begin position="931"/>
        <end position="954"/>
    </location>
</feature>
<dbReference type="InterPro" id="IPR001343">
    <property type="entry name" value="Hemolysn_Ca-bd"/>
</dbReference>
<feature type="region of interest" description="Disordered" evidence="2">
    <location>
        <begin position="106"/>
        <end position="130"/>
    </location>
</feature>
<feature type="region of interest" description="Disordered" evidence="2">
    <location>
        <begin position="3277"/>
        <end position="3296"/>
    </location>
</feature>
<proteinExistence type="predicted"/>
<dbReference type="InterPro" id="IPR036465">
    <property type="entry name" value="vWFA_dom_sf"/>
</dbReference>
<dbReference type="Pfam" id="PF00353">
    <property type="entry name" value="HemolysinCabind"/>
    <property type="match status" value="1"/>
</dbReference>
<evidence type="ECO:0000313" key="5">
    <source>
        <dbReference type="Proteomes" id="UP000254260"/>
    </source>
</evidence>
<dbReference type="GO" id="GO:0005615">
    <property type="term" value="C:extracellular space"/>
    <property type="evidence" value="ECO:0007669"/>
    <property type="project" value="InterPro"/>
</dbReference>
<evidence type="ECO:0000256" key="2">
    <source>
        <dbReference type="SAM" id="MobiDB-lite"/>
    </source>
</evidence>
<feature type="region of interest" description="Disordered" evidence="2">
    <location>
        <begin position="732"/>
        <end position="756"/>
    </location>
</feature>
<feature type="region of interest" description="Disordered" evidence="2">
    <location>
        <begin position="199"/>
        <end position="227"/>
    </location>
</feature>
<dbReference type="EMBL" id="UGUU01000001">
    <property type="protein sequence ID" value="SUD39630.1"/>
    <property type="molecule type" value="Genomic_DNA"/>
</dbReference>
<dbReference type="InterPro" id="IPR002035">
    <property type="entry name" value="VWF_A"/>
</dbReference>
<dbReference type="GO" id="GO:0005509">
    <property type="term" value="F:calcium ion binding"/>
    <property type="evidence" value="ECO:0007669"/>
    <property type="project" value="InterPro"/>
</dbReference>
<dbReference type="RefSeq" id="WP_147285414.1">
    <property type="nucleotide sequence ID" value="NZ_UGUU01000001.1"/>
</dbReference>
<organism evidence="4 5">
    <name type="scientific">Ectopseudomonas mendocina</name>
    <name type="common">Pseudomonas mendocina</name>
    <dbReference type="NCBI Taxonomy" id="300"/>
    <lineage>
        <taxon>Bacteria</taxon>
        <taxon>Pseudomonadati</taxon>
        <taxon>Pseudomonadota</taxon>
        <taxon>Gammaproteobacteria</taxon>
        <taxon>Pseudomonadales</taxon>
        <taxon>Pseudomonadaceae</taxon>
        <taxon>Ectopseudomonas</taxon>
    </lineage>
</organism>
<dbReference type="InterPro" id="IPR010221">
    <property type="entry name" value="VCBS_dom"/>
</dbReference>
<feature type="compositionally biased region" description="Polar residues" evidence="2">
    <location>
        <begin position="936"/>
        <end position="954"/>
    </location>
</feature>
<evidence type="ECO:0000256" key="1">
    <source>
        <dbReference type="ARBA" id="ARBA00022837"/>
    </source>
</evidence>
<dbReference type="SUPFAM" id="SSF51120">
    <property type="entry name" value="beta-Roll"/>
    <property type="match status" value="1"/>
</dbReference>
<dbReference type="SMART" id="SM00327">
    <property type="entry name" value="VWA"/>
    <property type="match status" value="1"/>
</dbReference>
<dbReference type="Gene3D" id="2.150.10.10">
    <property type="entry name" value="Serralysin-like metalloprotease, C-terminal"/>
    <property type="match status" value="1"/>
</dbReference>
<dbReference type="NCBIfam" id="TIGR01965">
    <property type="entry name" value="VCBS_repeat"/>
    <property type="match status" value="1"/>
</dbReference>
<dbReference type="PRINTS" id="PR00313">
    <property type="entry name" value="CABNDNGRPT"/>
</dbReference>
<dbReference type="Proteomes" id="UP000254260">
    <property type="component" value="Unassembled WGS sequence"/>
</dbReference>
<dbReference type="CDD" id="cd00198">
    <property type="entry name" value="vWFA"/>
    <property type="match status" value="1"/>
</dbReference>
<dbReference type="InterPro" id="IPR011049">
    <property type="entry name" value="Serralysin-like_metalloprot_C"/>
</dbReference>
<dbReference type="InterPro" id="IPR018511">
    <property type="entry name" value="Hemolysin-typ_Ca-bd_CS"/>
</dbReference>
<dbReference type="InterPro" id="IPR019960">
    <property type="entry name" value="T1SS_VCA0849"/>
</dbReference>
<feature type="compositionally biased region" description="Low complexity" evidence="2">
    <location>
        <begin position="3278"/>
        <end position="3289"/>
    </location>
</feature>
<dbReference type="OrthoDB" id="5192166at2"/>
<feature type="domain" description="VWFA" evidence="3">
    <location>
        <begin position="3154"/>
        <end position="3366"/>
    </location>
</feature>
<accession>A0A379ITR3</accession>
<protein>
    <submittedName>
        <fullName evidence="4">Hemolysin-type calcium-binding repeat-containing protein</fullName>
    </submittedName>
</protein>
<name>A0A379ITR3_ECTME</name>
<dbReference type="PROSITE" id="PS50234">
    <property type="entry name" value="VWFA"/>
    <property type="match status" value="1"/>
</dbReference>
<feature type="compositionally biased region" description="Polar residues" evidence="2">
    <location>
        <begin position="736"/>
        <end position="746"/>
    </location>
</feature>
<keyword evidence="1" id="KW-0106">Calcium</keyword>
<gene>
    <name evidence="4" type="primary">cya</name>
    <name evidence="4" type="ORF">NCTC10899_02448</name>
</gene>
<sequence>MATLIGVVSQVVGEVFAVASDGSRRPVSEGDRLYAGEQLITGMSGAVAVALTNGQELTLGRDSGITLNAQLIASRDELQAPVVEVSPTAPSDDDLTDVERLQAAIEAGDDPTQQGEATAAGPGAGAGGAGGAGGGHSFVMLSEVGGALDPVIGFPTGPLAAAPLFPEGEVFAPADFSPELTVVFLDKEGSVVTGPGVVDEAALNGGENGGGQPGSNPGSDAETTSGTLIINSPDGIGRIEVLDASGNWVNVTGGGVVQGAYGVLVFDAAGNWTYTLTDNSLDHSNPNAIGADDQLFDNFSVRVFDLDGDVSPTVPLIIAINDDGPSAGLEFSREGGEVVLDESAGLQPGSHDVAGPLAVFNGVANPSSDMRAYAQGTAPAVVGNYNFGADEGGATAVYSLALVGSGEGEQGPQVQAVGLTTTSGSPITLSVENGLVVGRDAGGNAAFAISIDPDTGIISVVQYQSLHHPDASDANDNIDLSGLIRAVLTVTDGDGDQAVASADIGQLIRFVDDAPTAAIERVEGVRVTHDESAGPQNGIATPTPGGDANDNDTNAGSVVGLFSSVSNTGTDLSSPGYATSKGAVVDISGSSTGEDNEGATTVLSLSIVGGDGSDSGLTTTDGQTIRLYLENGLIVGRVEGGETSPGAAAFAIAIGQDGSISVAQYISLHHPDTGSADDAVSLAGKVRAVVTVTDGDGDVDTAQVGIGGAIRFEDDGPTAVIQRVEGVRVTHDESAGLQNATETPTPQGDALDDDTGNPDVIALFAGVSNVGTDLEGYAASAGPVVSIAGTSTGEDNEGATTVLSLEITGGDGTDSGLTTTDGQVIRLYMENGLIVGRVDGGDQGPGAAVFAVAIGQDGTISVAQYMSLNHPDTGSRDDGVDLGGLVRAVVTVTDGDGDVDVAKVNIGGAIRFEDDAPTANIQVVEGVRVTHDETPGLQNGTATPTPGSDANDNDTNTPSVIALFSSVTDAGTALTTGYASSNGPVVSTSGSSTGEDQEGATTVLSLAVQNADSGLSALDGSPIVLSVENGLVVGRVDGGIYNGQAAFAVAIGQDGSISIAQYLPLQHPDTTSHDEALNLSGKIRAVVTVTDGDGDVSVDSVGIGGVVRFEDDGPTATKVTATNVLDDEGFNGGINGGPGDVSGAHTSTSGNLGYDAVADGLKSIELSGPSTLGSENVTSTWDPDTNTLTISSVRGDLMTVVLTDLASGAYTVNLLKPLMHTVDGTEDNITLNVGYKVTDGDGDTADGSLTVAINDDTPTLQVGALDLNSSVTFHGTDAGYSNSYGYYIKGEDGTPLSGKVIWANVHDQSSGDTFDLGDLDPASTGFFIIPNGGGNAGLLNGADVTFQLVGGKWQAFVGGTPLIGADGANVLFSDATLNPGGSHLQDTGNAGNQNWEDKTDTSDYDYNDVSTSVTWGSTLQLQVDESHLGQGNSATATADFSGLFNVQPGADGLSSLDYELQVTNPASGLVDTETGEDVVLFLEGDQIVGRVGDANGEAVFTLTVSADGKITLEQLRAIEHPTADPDEAAFLGSGHVELKLTVTDGDGDSVSGGLDIGKVISFRDDAPSISAGEIATGELEVDETNLLVDKTVDYSGAFTSSYGADGAGSISYKLDISASGADSGMKDSASGGNIKLYLEGGQVVGRVGGPAGAISFTVSVDPDGKVTLDQKLAIVHSPNTGPDQATGLSAADLVKLVATITDKDGDSNSASLNLGNAISFRDDAPTITAGQAANGSLEVDESFLGVDATRDFSGVFTHSFGNDGAGTITYALAISAEGASTGLKDTASGSDIKLYLEGGEVVGRVGDQSGAIAFKVTVDAAGKVTLDQKLAIVHSPDSGPDQAAGLSAADLVKLVATITDKDGDPDSATLNLGNAISFKDDAPSIRATAIPADSLQVDETNLLGIATTDFSGAFIKAYGADGAGSISYKLDISASGADSGLKDTATGSDIKLYLENGEVVGRVGDQNGAISFKVTVDADGKVTLDQVRAIVHSPNSGPDQESSLGAADLVKLVATITDKDGDSNSATLNLGNAISFKDDAPTISAGQAGVASLQVDETTLAINATTNFSGAFTSNYGADGAGSISYVLDVKSQGVDSGLKDTASGSDIKLYLEGGEVVGRVGDQNGAIAFKVTVDASGNVSLDQVRAIVHSPNTGPDQATGLSAADLVKLVATITDKDGDSNSASLNLGNAISFRDDAPTISAGQAGVASLQVDETTLAINATTNFSGAFTSNYGADGAGTIGYALEVKAQGADSGLKDSVSGSDIKLYLEGGEVVGRVGSDTGAIAFKVTVDGSGNVTLDQVRAIVHSPNTGPDQATGLSAADLVKLVATITDKDGDSNSASLNLGNAISFKDDAPTISAGQAGVASLQVDETTLAIDTTTDFSGAFTSNYGADGAGNIGYALAVKAQGADSGLKDTASGSDIKLYLEGGEVVGRVGDQNGAIAFKVTVDASGHVTLDQVRAIIHSPDTGPDQATGLSSADLVKLVATITDKDGDSSSASLELGKAISFKDDGPKITGFELQGGGRVYVDESVGTAGSSRDENGYVAPNDEQGHGNVLGYARIQGRDLFNLATNGGSDGLDASRTQFALSLVSEGVDSGLDATAGGNILLYTDSNGNVLGKVGLDTIFKISVNTVDGSITLEQYKAIAHGNTASHDELALIREGLVKLGVTVYDKDGDSDSASLDLGKVVGFEDDGPSVIQPDCAEVEESNGFTTQGVIQADYGSDGGGFDLSANAGLTDDGLFYTVVKENGVTTLTATVGDAQGDVFFVLKVYDDPNVLGGGNNYELTIVNARPVTIADFDLQAIAAGQPQASFLVQSGEGLAVTLTGSGLVNPSEQGVGVGGNNLINGAESLTMAFSATVYSAEVSVQKLSSSDQLSWTALDGNGQVVASGTYNGQGSENSQFSFDLADSAFTTGSAAALAGGFTTLIFASNDGDYRIQYITLEQQFLPPSLDLSFQVDVVDGDNDVASTQLDVCFVNDEPTGGFVFDRVDEDGLPGGIPGGVQDDEGATTLVTGTLGYDYGDDGFGSFAWQPSGLPSVTSGGQAVEYQVSGNGQVLTAQTVGSHQPVFTVTLTNPATGAFTFELHAPLDHPAPASGSVENNLDFQFAYQMVDGNGSTAQGTLHISVDDDSPAQPKDIAKSASEPQGIHTNLMVVLDLSGSMDDAPSGVSGFSTKLALAKDAVQRLIDSYDNLGDVMVRIVTFANTASAVGNVWMTASDAKAWLTALANNAGNGSTNYDDALIKAMNAYDSTGKLTGTGVQSVSYFLSDGQPTLSNANPGSNNSGSQYNPELGDGIGAGEEADWIAFLTAKGIKSYALGMGLGSDLDKTLLNPIAYDGKAGVNTDGILVSNLNQLNDTLQGTVTGTVISGNLISEGSNGFGADGPGVLPVAAITHNNVTYTSASAAYDAASHTLTFTTAGGGSFSVNLLTGAYTYSFNGDVAENRTDTIRYTLVDRDGDAATAELKLTITDSSEVHAYDNYSQAIVGQTWVTPDPVTKVLADFSSTSNPASSGPNYNPWVFDTVNDFLPSGDERTVVTTNDWVNVAADKWGVSSIAVNNTSGNSGVNGVRVEGGQLQLRDTSSADGVSTKAITPSFQIAEGSTGTLSFQVGQAATGSGDSFTWKLYSLSETNVWGEVSDVQSQTQGATISLLNLAGGTYRVYFEANDRSSTNQTRNSNQYRVTIDNITLITLAAAVLVDTATAVAGNVLTDPNNYLGSDQPWGAVDSKGSEGAVLSVLDNGNFVAVGTSKALVGQWGTLLIHGDGAYTYTPDPDYSNLGKEDVFTYQLTQPDGDVSTAHLVVGIGAGAAVQPNVLMGNEGLNDTLLGSEASDVLLGLGGNDTLRGLGGNDRLEGGDGNDTLIGGKGNDVLVGGIGNDTFVWTAGDRGGNYHDIVKDFGNGDDKLDLSQLLQGIEGPATADVLTQYLSFDFVSEPGSTVINVASAGSGTPVDQTITLENTVLSGGNAADIIQGMLDHNQLVA</sequence>
<dbReference type="NCBIfam" id="NF033682">
    <property type="entry name" value="retention_LapA"/>
    <property type="match status" value="1"/>
</dbReference>
<reference evidence="4 5" key="1">
    <citation type="submission" date="2018-06" db="EMBL/GenBank/DDBJ databases">
        <authorList>
            <consortium name="Pathogen Informatics"/>
            <person name="Doyle S."/>
        </authorList>
    </citation>
    <scope>NUCLEOTIDE SEQUENCE [LARGE SCALE GENOMIC DNA]</scope>
    <source>
        <strain evidence="4 5">NCTC10899</strain>
    </source>
</reference>
<evidence type="ECO:0000313" key="4">
    <source>
        <dbReference type="EMBL" id="SUD39630.1"/>
    </source>
</evidence>
<dbReference type="SUPFAM" id="SSF53300">
    <property type="entry name" value="vWA-like"/>
    <property type="match status" value="1"/>
</dbReference>
<dbReference type="Gene3D" id="3.40.50.410">
    <property type="entry name" value="von Willebrand factor, type A domain"/>
    <property type="match status" value="1"/>
</dbReference>
<dbReference type="Pfam" id="PF19116">
    <property type="entry name" value="DUF5801"/>
    <property type="match status" value="12"/>
</dbReference>
<dbReference type="PROSITE" id="PS00330">
    <property type="entry name" value="HEMOLYSIN_CALCIUM"/>
    <property type="match status" value="3"/>
</dbReference>
<dbReference type="InterPro" id="IPR043824">
    <property type="entry name" value="DUF5801"/>
</dbReference>
<evidence type="ECO:0000259" key="3">
    <source>
        <dbReference type="PROSITE" id="PS50234"/>
    </source>
</evidence>
<dbReference type="Pfam" id="PF13519">
    <property type="entry name" value="VWA_2"/>
    <property type="match status" value="1"/>
</dbReference>
<dbReference type="InterPro" id="IPR047777">
    <property type="entry name" value="LapA-like_RM"/>
</dbReference>